<evidence type="ECO:0000313" key="2">
    <source>
        <dbReference type="Proteomes" id="UP000634136"/>
    </source>
</evidence>
<name>A0A834SUF8_9FABA</name>
<dbReference type="EMBL" id="JAAIUW010000011">
    <property type="protein sequence ID" value="KAF7809431.1"/>
    <property type="molecule type" value="Genomic_DNA"/>
</dbReference>
<comment type="caution">
    <text evidence="1">The sequence shown here is derived from an EMBL/GenBank/DDBJ whole genome shotgun (WGS) entry which is preliminary data.</text>
</comment>
<proteinExistence type="predicted"/>
<dbReference type="Proteomes" id="UP000634136">
    <property type="component" value="Unassembled WGS sequence"/>
</dbReference>
<keyword evidence="2" id="KW-1185">Reference proteome</keyword>
<sequence>MAMSVVGKMMHIIDGWGEREGTKRRKKEGV</sequence>
<reference evidence="1" key="1">
    <citation type="submission" date="2020-09" db="EMBL/GenBank/DDBJ databases">
        <title>Genome-Enabled Discovery of Anthraquinone Biosynthesis in Senna tora.</title>
        <authorList>
            <person name="Kang S.-H."/>
            <person name="Pandey R.P."/>
            <person name="Lee C.-M."/>
            <person name="Sim J.-S."/>
            <person name="Jeong J.-T."/>
            <person name="Choi B.-S."/>
            <person name="Jung M."/>
            <person name="Ginzburg D."/>
            <person name="Zhao K."/>
            <person name="Won S.Y."/>
            <person name="Oh T.-J."/>
            <person name="Yu Y."/>
            <person name="Kim N.-H."/>
            <person name="Lee O.R."/>
            <person name="Lee T.-H."/>
            <person name="Bashyal P."/>
            <person name="Kim T.-S."/>
            <person name="Lee W.-H."/>
            <person name="Kawkins C."/>
            <person name="Kim C.-K."/>
            <person name="Kim J.S."/>
            <person name="Ahn B.O."/>
            <person name="Rhee S.Y."/>
            <person name="Sohng J.K."/>
        </authorList>
    </citation>
    <scope>NUCLEOTIDE SEQUENCE</scope>
    <source>
        <tissue evidence="1">Leaf</tissue>
    </source>
</reference>
<dbReference type="AlphaFoldDB" id="A0A834SUF8"/>
<evidence type="ECO:0000313" key="1">
    <source>
        <dbReference type="EMBL" id="KAF7809431.1"/>
    </source>
</evidence>
<protein>
    <submittedName>
        <fullName evidence="1">Uncharacterized protein</fullName>
    </submittedName>
</protein>
<gene>
    <name evidence="1" type="ORF">G2W53_036174</name>
</gene>
<organism evidence="1 2">
    <name type="scientific">Senna tora</name>
    <dbReference type="NCBI Taxonomy" id="362788"/>
    <lineage>
        <taxon>Eukaryota</taxon>
        <taxon>Viridiplantae</taxon>
        <taxon>Streptophyta</taxon>
        <taxon>Embryophyta</taxon>
        <taxon>Tracheophyta</taxon>
        <taxon>Spermatophyta</taxon>
        <taxon>Magnoliopsida</taxon>
        <taxon>eudicotyledons</taxon>
        <taxon>Gunneridae</taxon>
        <taxon>Pentapetalae</taxon>
        <taxon>rosids</taxon>
        <taxon>fabids</taxon>
        <taxon>Fabales</taxon>
        <taxon>Fabaceae</taxon>
        <taxon>Caesalpinioideae</taxon>
        <taxon>Cassia clade</taxon>
        <taxon>Senna</taxon>
    </lineage>
</organism>
<accession>A0A834SUF8</accession>